<evidence type="ECO:0000256" key="10">
    <source>
        <dbReference type="ARBA" id="ARBA00013088"/>
    </source>
</evidence>
<dbReference type="EC" id="3.1.1.79" evidence="10"/>
<evidence type="ECO:0000256" key="8">
    <source>
        <dbReference type="ARBA" id="ARBA00005189"/>
    </source>
</evidence>
<name>A0A8C9WAG2_SCLFO</name>
<dbReference type="GO" id="GO:0004771">
    <property type="term" value="F:sterol ester esterase activity"/>
    <property type="evidence" value="ECO:0007669"/>
    <property type="project" value="TreeGrafter"/>
</dbReference>
<comment type="catalytic activity">
    <reaction evidence="33">
        <text>1,2,3-tri-(9Z-octadecenoyl)-glycerol + H2O = di-(9Z)-octadecenoylglycerol + (9Z)-octadecenoate + H(+)</text>
        <dbReference type="Rhea" id="RHEA:38575"/>
        <dbReference type="ChEBI" id="CHEBI:15377"/>
        <dbReference type="ChEBI" id="CHEBI:15378"/>
        <dbReference type="ChEBI" id="CHEBI:30823"/>
        <dbReference type="ChEBI" id="CHEBI:53753"/>
        <dbReference type="ChEBI" id="CHEBI:75945"/>
    </reaction>
    <physiologicalReaction direction="left-to-right" evidence="33">
        <dbReference type="Rhea" id="RHEA:38576"/>
    </physiologicalReaction>
</comment>
<dbReference type="SUPFAM" id="SSF53474">
    <property type="entry name" value="alpha/beta-Hydrolases"/>
    <property type="match status" value="1"/>
</dbReference>
<evidence type="ECO:0000256" key="38">
    <source>
        <dbReference type="ARBA" id="ARBA00049208"/>
    </source>
</evidence>
<dbReference type="InterPro" id="IPR013094">
    <property type="entry name" value="AB_hydrolase_3"/>
</dbReference>
<comment type="catalytic activity">
    <reaction evidence="35">
        <text>1,2-di-(9Z-octadecenoyl)-glycerol + H2O = (9Z-octadecenoyl)-glycerol + (9Z)-octadecenoate + H(+)</text>
        <dbReference type="Rhea" id="RHEA:38455"/>
        <dbReference type="ChEBI" id="CHEBI:15377"/>
        <dbReference type="ChEBI" id="CHEBI:15378"/>
        <dbReference type="ChEBI" id="CHEBI:30823"/>
        <dbReference type="ChEBI" id="CHEBI:52323"/>
        <dbReference type="ChEBI" id="CHEBI:75937"/>
    </reaction>
    <physiologicalReaction direction="left-to-right" evidence="35">
        <dbReference type="Rhea" id="RHEA:38456"/>
    </physiologicalReaction>
</comment>
<dbReference type="PANTHER" id="PTHR23025">
    <property type="entry name" value="TRIACYLGLYCEROL LIPASE"/>
    <property type="match status" value="1"/>
</dbReference>
<comment type="catalytic activity">
    <reaction evidence="28">
        <text>1-(9Z-octadecenoyl)-glycerol + H2O = glycerol + (9Z)-octadecenoate + H(+)</text>
        <dbReference type="Rhea" id="RHEA:38487"/>
        <dbReference type="ChEBI" id="CHEBI:15377"/>
        <dbReference type="ChEBI" id="CHEBI:15378"/>
        <dbReference type="ChEBI" id="CHEBI:17754"/>
        <dbReference type="ChEBI" id="CHEBI:30823"/>
        <dbReference type="ChEBI" id="CHEBI:75342"/>
    </reaction>
    <physiologicalReaction direction="left-to-right" evidence="28">
        <dbReference type="Rhea" id="RHEA:38488"/>
    </physiologicalReaction>
</comment>
<evidence type="ECO:0000256" key="37">
    <source>
        <dbReference type="ARBA" id="ARBA00049143"/>
    </source>
</evidence>
<dbReference type="Pfam" id="PF07859">
    <property type="entry name" value="Abhydrolase_3"/>
    <property type="match status" value="2"/>
</dbReference>
<dbReference type="GO" id="GO:0047372">
    <property type="term" value="F:monoacylglycerol lipase activity"/>
    <property type="evidence" value="ECO:0007669"/>
    <property type="project" value="UniProtKB-EC"/>
</dbReference>
<comment type="catalytic activity">
    <reaction evidence="24">
        <text>1-O-hexadecyl-2-acetyl-sn-glycerol + H2O = 1-O-hexadecyl-sn-glycerol + acetate + H(+)</text>
        <dbReference type="Rhea" id="RHEA:38563"/>
        <dbReference type="ChEBI" id="CHEBI:15377"/>
        <dbReference type="ChEBI" id="CHEBI:15378"/>
        <dbReference type="ChEBI" id="CHEBI:30089"/>
        <dbReference type="ChEBI" id="CHEBI:34115"/>
        <dbReference type="ChEBI" id="CHEBI:75936"/>
    </reaction>
    <physiologicalReaction direction="left-to-right" evidence="24">
        <dbReference type="Rhea" id="RHEA:38564"/>
    </physiologicalReaction>
</comment>
<reference evidence="46" key="2">
    <citation type="submission" date="2025-08" db="UniProtKB">
        <authorList>
            <consortium name="Ensembl"/>
        </authorList>
    </citation>
    <scope>IDENTIFICATION</scope>
</reference>
<comment type="catalytic activity">
    <reaction evidence="41">
        <text>1,2-di-(9Z-octadecenoyl)-sn-glycerol + H2O = (9Z-octadecenoyl)-glycerol + (9Z)-octadecenoate + H(+)</text>
        <dbReference type="Rhea" id="RHEA:39935"/>
        <dbReference type="ChEBI" id="CHEBI:15377"/>
        <dbReference type="ChEBI" id="CHEBI:15378"/>
        <dbReference type="ChEBI" id="CHEBI:30823"/>
        <dbReference type="ChEBI" id="CHEBI:52333"/>
        <dbReference type="ChEBI" id="CHEBI:75937"/>
    </reaction>
    <physiologicalReaction direction="left-to-right" evidence="41">
        <dbReference type="Rhea" id="RHEA:39936"/>
    </physiologicalReaction>
</comment>
<evidence type="ECO:0000259" key="45">
    <source>
        <dbReference type="Pfam" id="PF07859"/>
    </source>
</evidence>
<comment type="catalytic activity">
    <reaction evidence="1">
        <text>a triacylglycerol + H2O = a diacylglycerol + a fatty acid + H(+)</text>
        <dbReference type="Rhea" id="RHEA:12044"/>
        <dbReference type="ChEBI" id="CHEBI:15377"/>
        <dbReference type="ChEBI" id="CHEBI:15378"/>
        <dbReference type="ChEBI" id="CHEBI:17855"/>
        <dbReference type="ChEBI" id="CHEBI:18035"/>
        <dbReference type="ChEBI" id="CHEBI:28868"/>
        <dbReference type="EC" id="3.1.1.79"/>
    </reaction>
</comment>
<feature type="domain" description="Hormone-sensitive lipase N-terminal" evidence="44">
    <location>
        <begin position="7"/>
        <end position="316"/>
    </location>
</feature>
<dbReference type="Ensembl" id="ENSSFOT00015045491.1">
    <property type="protein sequence ID" value="ENSSFOP00015072188.1"/>
    <property type="gene ID" value="ENSSFOG00015021662.2"/>
</dbReference>
<evidence type="ECO:0000256" key="11">
    <source>
        <dbReference type="ARBA" id="ARBA00013254"/>
    </source>
</evidence>
<evidence type="ECO:0000256" key="27">
    <source>
        <dbReference type="ARBA" id="ARBA00046695"/>
    </source>
</evidence>
<evidence type="ECO:0000256" key="22">
    <source>
        <dbReference type="ARBA" id="ARBA00023166"/>
    </source>
</evidence>
<evidence type="ECO:0000256" key="3">
    <source>
        <dbReference type="ARBA" id="ARBA00004236"/>
    </source>
</evidence>
<dbReference type="Gene3D" id="3.40.50.1820">
    <property type="entry name" value="alpha/beta hydrolase"/>
    <property type="match status" value="2"/>
</dbReference>
<dbReference type="GO" id="GO:0019433">
    <property type="term" value="P:triglyceride catabolic process"/>
    <property type="evidence" value="ECO:0007669"/>
    <property type="project" value="UniProtKB-UniPathway"/>
</dbReference>
<evidence type="ECO:0000256" key="33">
    <source>
        <dbReference type="ARBA" id="ARBA00048386"/>
    </source>
</evidence>
<evidence type="ECO:0000256" key="30">
    <source>
        <dbReference type="ARBA" id="ARBA00047476"/>
    </source>
</evidence>
<feature type="active site" evidence="42">
    <location>
        <position position="423"/>
    </location>
</feature>
<evidence type="ECO:0000256" key="21">
    <source>
        <dbReference type="ARBA" id="ARBA00023136"/>
    </source>
</evidence>
<keyword evidence="13" id="KW-1003">Cell membrane</keyword>
<dbReference type="InterPro" id="IPR010468">
    <property type="entry name" value="HSL_N"/>
</dbReference>
<organism evidence="46 47">
    <name type="scientific">Scleropages formosus</name>
    <name type="common">Asian bonytongue</name>
    <name type="synonym">Osteoglossum formosum</name>
    <dbReference type="NCBI Taxonomy" id="113540"/>
    <lineage>
        <taxon>Eukaryota</taxon>
        <taxon>Metazoa</taxon>
        <taxon>Chordata</taxon>
        <taxon>Craniata</taxon>
        <taxon>Vertebrata</taxon>
        <taxon>Euteleostomi</taxon>
        <taxon>Actinopterygii</taxon>
        <taxon>Neopterygii</taxon>
        <taxon>Teleostei</taxon>
        <taxon>Osteoglossocephala</taxon>
        <taxon>Osteoglossomorpha</taxon>
        <taxon>Osteoglossiformes</taxon>
        <taxon>Osteoglossidae</taxon>
        <taxon>Scleropages</taxon>
    </lineage>
</organism>
<comment type="catalytic activity">
    <reaction evidence="2">
        <text>Hydrolyzes glycerol monoesters of long-chain fatty acids.</text>
        <dbReference type="EC" id="3.1.1.23"/>
    </reaction>
</comment>
<evidence type="ECO:0000256" key="6">
    <source>
        <dbReference type="ARBA" id="ARBA00004514"/>
    </source>
</evidence>
<sequence>MDTKAVFTTLYSVCEENVAFFSGGPKGPQGDAARRLVEALTLIQDHARSLEPVISGFTAIYHHFDFDQIPANGYRSLVKVVRCCLLHIIHKGRYIASNRRSIFFRAAHNAGEMEAYCSALCQLRALLYLAQRLLHDNSHGNLFFQEESGLSQSFVREYASMHKGCFYGRCLGFQFTPAIRPFLQTIAIGLVSFGENYKKHQSGIGVAASSFFTSGKYAIDPELRGSEFERITQNLDVHFWKSFWNITETELLSSLASMTSTQVRVNRALSVPPVPFDLPLVSDPNLSVTVAPPVAHSGPGPVQMRLISHELREGQDSEELLAISRSEGLSLGLKTKRSPRSPCLLVHFHGGGFVAQTSKSHEPYLRSWSQDLAVPILSVDYSLAPEAPFPRALEECFYAYCWALKNCHLLGWTGERVCLAGDSAGGNLCVTVSMRAASHGMRIPDGIVAAYPATLLTAYASPSRLLTLMDPLLPLSVLSRCLSAYAECRAFCLQPLSVSTLSMVRRDTALLLRDFKQGASNWFHSLLDSNRVSWSPLSKRNSASARNNSEMSCSREFPEGFEPLRSEQLAEMRMQSSPIVRNPYMSPLLAPDSMLRGLPPVHIVACALDPMLDDSVMFAKRLRNIDQPVTLRVVEDLPHGFLSLSQLSRETREAANVCVERIREVFTQQGPPLTTQKHRKLERTGQGVNVALEEATRLPRGTIQEEQLSLQGRSEIFEGHSSVGANRQNSAESRKINA</sequence>
<dbReference type="GeneTree" id="ENSGT00730000111056"/>
<evidence type="ECO:0000256" key="25">
    <source>
        <dbReference type="ARBA" id="ARBA00030031"/>
    </source>
</evidence>
<comment type="catalytic activity">
    <reaction evidence="29">
        <text>1,2-di-(9Z-octadecenoyl)-glycerol + H2O = 2-(9Z-octadecenoyl)-glycerol + (9Z)-octadecenoate + H(+)</text>
        <dbReference type="Rhea" id="RHEA:38659"/>
        <dbReference type="ChEBI" id="CHEBI:15377"/>
        <dbReference type="ChEBI" id="CHEBI:15378"/>
        <dbReference type="ChEBI" id="CHEBI:30823"/>
        <dbReference type="ChEBI" id="CHEBI:52323"/>
        <dbReference type="ChEBI" id="CHEBI:73990"/>
    </reaction>
    <physiologicalReaction direction="left-to-right" evidence="29">
        <dbReference type="Rhea" id="RHEA:38660"/>
    </physiologicalReaction>
</comment>
<feature type="domain" description="Alpha/beta hydrolase fold-3" evidence="45">
    <location>
        <begin position="345"/>
        <end position="490"/>
    </location>
</feature>
<keyword evidence="19" id="KW-0442">Lipid degradation</keyword>
<comment type="pathway">
    <text evidence="8">Lipid metabolism.</text>
</comment>
<evidence type="ECO:0000256" key="2">
    <source>
        <dbReference type="ARBA" id="ARBA00001613"/>
    </source>
</evidence>
<comment type="catalytic activity">
    <reaction evidence="30">
        <text>2-(5Z,8Z,11Z,14Z-eicosatetraenoyl)-glycerol + H2O = glycerol + (5Z,8Z,11Z,14Z)-eicosatetraenoate + H(+)</text>
        <dbReference type="Rhea" id="RHEA:26132"/>
        <dbReference type="ChEBI" id="CHEBI:15377"/>
        <dbReference type="ChEBI" id="CHEBI:15378"/>
        <dbReference type="ChEBI" id="CHEBI:17754"/>
        <dbReference type="ChEBI" id="CHEBI:32395"/>
        <dbReference type="ChEBI" id="CHEBI:52392"/>
    </reaction>
    <physiologicalReaction direction="left-to-right" evidence="30">
        <dbReference type="Rhea" id="RHEA:26133"/>
    </physiologicalReaction>
</comment>
<evidence type="ECO:0000256" key="16">
    <source>
        <dbReference type="ARBA" id="ARBA00022553"/>
    </source>
</evidence>
<accession>A0A8C9WAG2</accession>
<comment type="catalytic activity">
    <reaction evidence="39">
        <text>1,3-di-(9Z-octadecenoyl)-glycerol + H2O = 1-(9Z-octadecenoyl)-glycerol + (9Z)-octadecenoate + H(+)</text>
        <dbReference type="Rhea" id="RHEA:39939"/>
        <dbReference type="ChEBI" id="CHEBI:15377"/>
        <dbReference type="ChEBI" id="CHEBI:15378"/>
        <dbReference type="ChEBI" id="CHEBI:30823"/>
        <dbReference type="ChEBI" id="CHEBI:75342"/>
        <dbReference type="ChEBI" id="CHEBI:75735"/>
    </reaction>
    <physiologicalReaction direction="left-to-right" evidence="39">
        <dbReference type="Rhea" id="RHEA:39940"/>
    </physiologicalReaction>
</comment>
<dbReference type="Proteomes" id="UP000694397">
    <property type="component" value="Chromosome 18"/>
</dbReference>
<keyword evidence="47" id="KW-1185">Reference proteome</keyword>
<comment type="catalytic activity">
    <reaction evidence="36">
        <text>all-trans-retinyl hexadecanoate + H2O = all-trans-retinol + hexadecanoate + H(+)</text>
        <dbReference type="Rhea" id="RHEA:13933"/>
        <dbReference type="ChEBI" id="CHEBI:7896"/>
        <dbReference type="ChEBI" id="CHEBI:15377"/>
        <dbReference type="ChEBI" id="CHEBI:15378"/>
        <dbReference type="ChEBI" id="CHEBI:17336"/>
        <dbReference type="ChEBI" id="CHEBI:17616"/>
    </reaction>
    <physiologicalReaction direction="left-to-right" evidence="36">
        <dbReference type="Rhea" id="RHEA:13934"/>
    </physiologicalReaction>
</comment>
<evidence type="ECO:0000259" key="44">
    <source>
        <dbReference type="Pfam" id="PF06350"/>
    </source>
</evidence>
<proteinExistence type="inferred from homology"/>
<evidence type="ECO:0000256" key="13">
    <source>
        <dbReference type="ARBA" id="ARBA00022475"/>
    </source>
</evidence>
<evidence type="ECO:0000256" key="28">
    <source>
        <dbReference type="ARBA" id="ARBA00047438"/>
    </source>
</evidence>
<evidence type="ECO:0000256" key="41">
    <source>
        <dbReference type="ARBA" id="ARBA00049519"/>
    </source>
</evidence>
<evidence type="ECO:0000256" key="12">
    <source>
        <dbReference type="ARBA" id="ARBA00015845"/>
    </source>
</evidence>
<keyword evidence="18" id="KW-0378">Hydrolase</keyword>
<dbReference type="GO" id="GO:0005811">
    <property type="term" value="C:lipid droplet"/>
    <property type="evidence" value="ECO:0007669"/>
    <property type="project" value="UniProtKB-SubCell"/>
</dbReference>
<keyword evidence="16" id="KW-0597">Phosphoprotein</keyword>
<dbReference type="UniPathway" id="UPA00256"/>
<dbReference type="AlphaFoldDB" id="A0A8C9WAG2"/>
<comment type="catalytic activity">
    <reaction evidence="37">
        <text>2,3-di-(9Z)-octadecenoyl-sn-glycerol + H2O = 2-(9Z-octadecenoyl)-glycerol + (9Z)-octadecenoate + H(+)</text>
        <dbReference type="Rhea" id="RHEA:38383"/>
        <dbReference type="ChEBI" id="CHEBI:15377"/>
        <dbReference type="ChEBI" id="CHEBI:15378"/>
        <dbReference type="ChEBI" id="CHEBI:30823"/>
        <dbReference type="ChEBI" id="CHEBI:73990"/>
        <dbReference type="ChEBI" id="CHEBI:75824"/>
    </reaction>
    <physiologicalReaction direction="left-to-right" evidence="37">
        <dbReference type="Rhea" id="RHEA:38384"/>
    </physiologicalReaction>
</comment>
<evidence type="ECO:0000256" key="31">
    <source>
        <dbReference type="ARBA" id="ARBA00047653"/>
    </source>
</evidence>
<reference evidence="46 47" key="1">
    <citation type="submission" date="2019-04" db="EMBL/GenBank/DDBJ databases">
        <authorList>
            <consortium name="Wellcome Sanger Institute Data Sharing"/>
        </authorList>
    </citation>
    <scope>NUCLEOTIDE SEQUENCE [LARGE SCALE GENOMIC DNA]</scope>
</reference>
<comment type="similarity">
    <text evidence="9">Belongs to the 'GDXG' lipolytic enzyme family.</text>
</comment>
<evidence type="ECO:0000256" key="17">
    <source>
        <dbReference type="ARBA" id="ARBA00022677"/>
    </source>
</evidence>
<comment type="subcellular location">
    <subcellularLocation>
        <location evidence="3">Cell membrane</location>
    </subcellularLocation>
    <subcellularLocation>
        <location evidence="6">Cytoplasm</location>
        <location evidence="6">Cytosol</location>
    </subcellularLocation>
    <subcellularLocation>
        <location evidence="5">Lipid droplet</location>
    </subcellularLocation>
    <subcellularLocation>
        <location evidence="4">Membrane</location>
        <location evidence="4">Caveola</location>
    </subcellularLocation>
</comment>
<dbReference type="PROSITE" id="PS01173">
    <property type="entry name" value="LIPASE_GDXG_HIS"/>
    <property type="match status" value="1"/>
</dbReference>
<dbReference type="InterPro" id="IPR029058">
    <property type="entry name" value="AB_hydrolase_fold"/>
</dbReference>
<evidence type="ECO:0000256" key="7">
    <source>
        <dbReference type="ARBA" id="ARBA00004879"/>
    </source>
</evidence>
<evidence type="ECO:0000256" key="26">
    <source>
        <dbReference type="ARBA" id="ARBA00031112"/>
    </source>
</evidence>
<evidence type="ECO:0000256" key="40">
    <source>
        <dbReference type="ARBA" id="ARBA00049461"/>
    </source>
</evidence>
<evidence type="ECO:0000256" key="43">
    <source>
        <dbReference type="SAM" id="MobiDB-lite"/>
    </source>
</evidence>
<keyword evidence="14" id="KW-0963">Cytoplasm</keyword>
<dbReference type="GO" id="GO:0005901">
    <property type="term" value="C:caveola"/>
    <property type="evidence" value="ECO:0007669"/>
    <property type="project" value="UniProtKB-SubCell"/>
</dbReference>
<evidence type="ECO:0000256" key="19">
    <source>
        <dbReference type="ARBA" id="ARBA00022963"/>
    </source>
</evidence>
<evidence type="ECO:0000256" key="29">
    <source>
        <dbReference type="ARBA" id="ARBA00047458"/>
    </source>
</evidence>
<evidence type="ECO:0000256" key="4">
    <source>
        <dbReference type="ARBA" id="ARBA00004345"/>
    </source>
</evidence>
<evidence type="ECO:0000256" key="35">
    <source>
        <dbReference type="ARBA" id="ARBA00048674"/>
    </source>
</evidence>
<keyword evidence="22" id="KW-1207">Sterol metabolism</keyword>
<comment type="catalytic activity">
    <reaction evidence="32">
        <text>a diacylglycerol + H2O = a monoacylglycerol + a fatty acid + H(+)</text>
        <dbReference type="Rhea" id="RHEA:32731"/>
        <dbReference type="ChEBI" id="CHEBI:15377"/>
        <dbReference type="ChEBI" id="CHEBI:15378"/>
        <dbReference type="ChEBI" id="CHEBI:17408"/>
        <dbReference type="ChEBI" id="CHEBI:18035"/>
        <dbReference type="ChEBI" id="CHEBI:28868"/>
        <dbReference type="EC" id="3.1.1.79"/>
    </reaction>
</comment>
<comment type="pathway">
    <text evidence="7">Glycerolipid metabolism; triacylglycerol degradation.</text>
</comment>
<evidence type="ECO:0000256" key="20">
    <source>
        <dbReference type="ARBA" id="ARBA00023098"/>
    </source>
</evidence>
<feature type="domain" description="Alpha/beta hydrolase fold-3" evidence="45">
    <location>
        <begin position="566"/>
        <end position="642"/>
    </location>
</feature>
<gene>
    <name evidence="46" type="primary">lipeb</name>
</gene>
<dbReference type="Pfam" id="PF06350">
    <property type="entry name" value="HSL_N"/>
    <property type="match status" value="1"/>
</dbReference>
<evidence type="ECO:0000256" key="15">
    <source>
        <dbReference type="ARBA" id="ARBA00022548"/>
    </source>
</evidence>
<comment type="catalytic activity">
    <reaction evidence="31">
        <text>cholesteryl (9Z-octadecenoate) + H2O = cholesterol + (9Z)-octadecenoate + H(+)</text>
        <dbReference type="Rhea" id="RHEA:33875"/>
        <dbReference type="ChEBI" id="CHEBI:15377"/>
        <dbReference type="ChEBI" id="CHEBI:15378"/>
        <dbReference type="ChEBI" id="CHEBI:16113"/>
        <dbReference type="ChEBI" id="CHEBI:30823"/>
        <dbReference type="ChEBI" id="CHEBI:46898"/>
    </reaction>
    <physiologicalReaction direction="left-to-right" evidence="31">
        <dbReference type="Rhea" id="RHEA:33876"/>
    </physiologicalReaction>
</comment>
<dbReference type="GO" id="GO:0005829">
    <property type="term" value="C:cytosol"/>
    <property type="evidence" value="ECO:0007669"/>
    <property type="project" value="UniProtKB-SubCell"/>
</dbReference>
<evidence type="ECO:0000256" key="18">
    <source>
        <dbReference type="ARBA" id="ARBA00022801"/>
    </source>
</evidence>
<dbReference type="PROSITE" id="PS01174">
    <property type="entry name" value="LIPASE_GDXG_SER"/>
    <property type="match status" value="1"/>
</dbReference>
<dbReference type="InterPro" id="IPR002168">
    <property type="entry name" value="Lipase_GDXG_HIS_AS"/>
</dbReference>
<feature type="region of interest" description="Disordered" evidence="43">
    <location>
        <begin position="717"/>
        <end position="738"/>
    </location>
</feature>
<evidence type="ECO:0000256" key="1">
    <source>
        <dbReference type="ARBA" id="ARBA00000803"/>
    </source>
</evidence>
<evidence type="ECO:0000256" key="36">
    <source>
        <dbReference type="ARBA" id="ARBA00049053"/>
    </source>
</evidence>
<keyword evidence="21" id="KW-0472">Membrane</keyword>
<protein>
    <recommendedName>
        <fullName evidence="12">Hormone-sensitive lipase</fullName>
        <ecNumber evidence="11">3.1.1.23</ecNumber>
        <ecNumber evidence="10">3.1.1.79</ecNumber>
    </recommendedName>
    <alternativeName>
        <fullName evidence="26">Monoacylglycerol lipase LIPE</fullName>
    </alternativeName>
    <alternativeName>
        <fullName evidence="25">Retinyl ester hydrolase</fullName>
    </alternativeName>
</protein>
<dbReference type="EC" id="3.1.1.23" evidence="11"/>
<evidence type="ECO:0000256" key="9">
    <source>
        <dbReference type="ARBA" id="ARBA00010515"/>
    </source>
</evidence>
<keyword evidence="23" id="KW-0753">Steroid metabolism</keyword>
<comment type="subunit">
    <text evidence="27">Monomer and homodimer. Interacts with CAVIN1 in the adipocyte cytoplasm. Interacts with PLIN5.</text>
</comment>
<keyword evidence="15" id="KW-0153">Cholesterol metabolism</keyword>
<dbReference type="InterPro" id="IPR033140">
    <property type="entry name" value="Lipase_GDXG_put_SER_AS"/>
</dbReference>
<comment type="catalytic activity">
    <reaction evidence="34">
        <text>1,2-di-(9Z-octadecenoyl)-glycerol + (9Z)-octadecenoate + H(+) = 1,2,3-tri-(9Z-octadecenoyl)-glycerol + H2O</text>
        <dbReference type="Rhea" id="RHEA:38379"/>
        <dbReference type="ChEBI" id="CHEBI:15377"/>
        <dbReference type="ChEBI" id="CHEBI:15378"/>
        <dbReference type="ChEBI" id="CHEBI:30823"/>
        <dbReference type="ChEBI" id="CHEBI:52323"/>
        <dbReference type="ChEBI" id="CHEBI:53753"/>
    </reaction>
    <physiologicalReaction direction="right-to-left" evidence="34">
        <dbReference type="Rhea" id="RHEA:38381"/>
    </physiologicalReaction>
</comment>
<evidence type="ECO:0000256" key="39">
    <source>
        <dbReference type="ARBA" id="ARBA00049372"/>
    </source>
</evidence>
<evidence type="ECO:0000256" key="5">
    <source>
        <dbReference type="ARBA" id="ARBA00004502"/>
    </source>
</evidence>
<reference evidence="46" key="3">
    <citation type="submission" date="2025-09" db="UniProtKB">
        <authorList>
            <consortium name="Ensembl"/>
        </authorList>
    </citation>
    <scope>IDENTIFICATION</scope>
</reference>
<evidence type="ECO:0000313" key="46">
    <source>
        <dbReference type="Ensembl" id="ENSSFOP00015072188.1"/>
    </source>
</evidence>
<evidence type="ECO:0000256" key="14">
    <source>
        <dbReference type="ARBA" id="ARBA00022490"/>
    </source>
</evidence>
<evidence type="ECO:0000313" key="47">
    <source>
        <dbReference type="Proteomes" id="UP000694397"/>
    </source>
</evidence>
<evidence type="ECO:0000256" key="42">
    <source>
        <dbReference type="PROSITE-ProRule" id="PRU10038"/>
    </source>
</evidence>
<evidence type="ECO:0000256" key="34">
    <source>
        <dbReference type="ARBA" id="ARBA00048657"/>
    </source>
</evidence>
<keyword evidence="20" id="KW-0443">Lipid metabolism</keyword>
<evidence type="ECO:0000256" key="23">
    <source>
        <dbReference type="ARBA" id="ARBA00023221"/>
    </source>
</evidence>
<comment type="catalytic activity">
    <reaction evidence="40">
        <text>2-(9Z-octadecenoyl)-glycerol + H2O = glycerol + (9Z)-octadecenoate + H(+)</text>
        <dbReference type="Rhea" id="RHEA:38491"/>
        <dbReference type="ChEBI" id="CHEBI:15377"/>
        <dbReference type="ChEBI" id="CHEBI:15378"/>
        <dbReference type="ChEBI" id="CHEBI:17754"/>
        <dbReference type="ChEBI" id="CHEBI:30823"/>
        <dbReference type="ChEBI" id="CHEBI:73990"/>
    </reaction>
    <physiologicalReaction direction="left-to-right" evidence="40">
        <dbReference type="Rhea" id="RHEA:38492"/>
    </physiologicalReaction>
</comment>
<dbReference type="PANTHER" id="PTHR23025:SF1">
    <property type="entry name" value="HORMONE-SENSITIVE LIPASE"/>
    <property type="match status" value="1"/>
</dbReference>
<evidence type="ECO:0000256" key="32">
    <source>
        <dbReference type="ARBA" id="ARBA00047674"/>
    </source>
</evidence>
<dbReference type="GO" id="GO:0004806">
    <property type="term" value="F:triacylglycerol lipase activity"/>
    <property type="evidence" value="ECO:0007669"/>
    <property type="project" value="TreeGrafter"/>
</dbReference>
<evidence type="ECO:0000256" key="24">
    <source>
        <dbReference type="ARBA" id="ARBA00023406"/>
    </source>
</evidence>
<keyword evidence="17" id="KW-0551">Lipid droplet</keyword>
<dbReference type="GO" id="GO:0008203">
    <property type="term" value="P:cholesterol metabolic process"/>
    <property type="evidence" value="ECO:0007669"/>
    <property type="project" value="UniProtKB-KW"/>
</dbReference>
<comment type="catalytic activity">
    <reaction evidence="38">
        <text>a monoacylglycerol + H2O = glycerol + a fatty acid + H(+)</text>
        <dbReference type="Rhea" id="RHEA:15245"/>
        <dbReference type="ChEBI" id="CHEBI:15377"/>
        <dbReference type="ChEBI" id="CHEBI:15378"/>
        <dbReference type="ChEBI" id="CHEBI:17408"/>
        <dbReference type="ChEBI" id="CHEBI:17754"/>
        <dbReference type="ChEBI" id="CHEBI:28868"/>
        <dbReference type="EC" id="3.1.1.79"/>
    </reaction>
</comment>